<dbReference type="AlphaFoldDB" id="F0T8Q5"/>
<dbReference type="eggNOG" id="arCOG02614">
    <property type="taxonomic scope" value="Archaea"/>
</dbReference>
<evidence type="ECO:0000313" key="2">
    <source>
        <dbReference type="Proteomes" id="UP000007490"/>
    </source>
</evidence>
<dbReference type="STRING" id="877455.Metbo_0345"/>
<dbReference type="EMBL" id="CP002551">
    <property type="protein sequence ID" value="ADZ08597.1"/>
    <property type="molecule type" value="Genomic_DNA"/>
</dbReference>
<dbReference type="Proteomes" id="UP000007490">
    <property type="component" value="Chromosome"/>
</dbReference>
<gene>
    <name evidence="1" type="ordered locus">Metbo_0345</name>
</gene>
<organism evidence="1 2">
    <name type="scientific">Methanobacterium lacus (strain AL-21)</name>
    <dbReference type="NCBI Taxonomy" id="877455"/>
    <lineage>
        <taxon>Archaea</taxon>
        <taxon>Methanobacteriati</taxon>
        <taxon>Methanobacteriota</taxon>
        <taxon>Methanomada group</taxon>
        <taxon>Methanobacteria</taxon>
        <taxon>Methanobacteriales</taxon>
        <taxon>Methanobacteriaceae</taxon>
        <taxon>Methanobacterium</taxon>
    </lineage>
</organism>
<name>F0T8Q5_METLA</name>
<reference evidence="2" key="1">
    <citation type="submission" date="2011-02" db="EMBL/GenBank/DDBJ databases">
        <title>Complete sequence of Methanobacterium sp. AL-21.</title>
        <authorList>
            <consortium name="US DOE Joint Genome Institute"/>
            <person name="Lucas S."/>
            <person name="Copeland A."/>
            <person name="Lapidus A."/>
            <person name="Cheng J.-F."/>
            <person name="Goodwin L."/>
            <person name="Pitluck S."/>
            <person name="Chertkov O."/>
            <person name="Detter J.C."/>
            <person name="Han C."/>
            <person name="Tapia R."/>
            <person name="Land M."/>
            <person name="Hauser L."/>
            <person name="Kyrpides N."/>
            <person name="Ivanova N."/>
            <person name="Mikhailova N."/>
            <person name="Pagani I."/>
            <person name="Cadillo-Quiroz H."/>
            <person name="Imachi H."/>
            <person name="Zinder S."/>
            <person name="Liu W."/>
            <person name="Woyke T."/>
        </authorList>
    </citation>
    <scope>NUCLEOTIDE SEQUENCE [LARGE SCALE GENOMIC DNA]</scope>
    <source>
        <strain evidence="2">AL-21</strain>
    </source>
</reference>
<dbReference type="HOGENOM" id="CLU_1521882_0_0_2"/>
<dbReference type="GeneID" id="10276782"/>
<sequence>MKIVTTPMCEDILKLAGLKEYQVSLNPDSTDADIAVVLSETNTGMQSIKLKLNTFKQIQESIEIVQTKLGTGSIGEGSSIQLPHGVNTRNRNIKVKVYSNFLRDIVEDMGYTVVNGNEHHDFLVYPDYIRDEIQGELDSMGENYVEITSHKNSPINPVKRAELRYKLLEKKLCMKH</sequence>
<dbReference type="RefSeq" id="WP_013643948.1">
    <property type="nucleotide sequence ID" value="NC_015216.1"/>
</dbReference>
<accession>F0T8Q5</accession>
<keyword evidence="2" id="KW-1185">Reference proteome</keyword>
<evidence type="ECO:0000313" key="1">
    <source>
        <dbReference type="EMBL" id="ADZ08597.1"/>
    </source>
</evidence>
<reference evidence="1 2" key="2">
    <citation type="journal article" date="2014" name="Int. J. Syst. Evol. Microbiol.">
        <title>Methanobacterium paludis sp. nov. and a novel strain of Methanobacterium lacus isolated from northern peatlands.</title>
        <authorList>
            <person name="Cadillo-Quiroz H."/>
            <person name="Brauer S.L."/>
            <person name="Goodson N."/>
            <person name="Yavitt J.B."/>
            <person name="Zinder S.H."/>
        </authorList>
    </citation>
    <scope>NUCLEOTIDE SEQUENCE [LARGE SCALE GENOMIC DNA]</scope>
    <source>
        <strain evidence="1 2">AL-21</strain>
    </source>
</reference>
<dbReference type="KEGG" id="mel:Metbo_0345"/>
<dbReference type="OrthoDB" id="82308at2157"/>
<protein>
    <submittedName>
        <fullName evidence="1">Uncharacterized protein</fullName>
    </submittedName>
</protein>
<proteinExistence type="predicted"/>